<proteinExistence type="predicted"/>
<dbReference type="EMBL" id="CZCZ02000005">
    <property type="protein sequence ID" value="CAC5340501.1"/>
    <property type="molecule type" value="Genomic_DNA"/>
</dbReference>
<evidence type="ECO:0000313" key="1">
    <source>
        <dbReference type="EMBL" id="CAC5340501.1"/>
    </source>
</evidence>
<comment type="caution">
    <text evidence="1">The sequence shown here is derived from an EMBL/GenBank/DDBJ whole genome shotgun (WGS) entry which is preliminary data.</text>
</comment>
<name>A0A6J7ZHP8_PLARU</name>
<sequence length="71" mass="8242">MNQVRILFFPRTETGFLNLILGKPQKLSQKPGFLYGLKLMLKRSRRAHDAAYCGVPCYKLFGKVCLKLNFY</sequence>
<reference evidence="1" key="1">
    <citation type="submission" date="2020-05" db="EMBL/GenBank/DDBJ databases">
        <authorList>
            <consortium name="Genoscope - CEA"/>
            <person name="William W."/>
        </authorList>
    </citation>
    <scope>NUCLEOTIDE SEQUENCE [LARGE SCALE GENOMIC DNA]</scope>
    <source>
        <strain evidence="1">PCC 7821</strain>
    </source>
</reference>
<protein>
    <submittedName>
        <fullName evidence="1">Uncharacterized protein</fullName>
    </submittedName>
</protein>
<dbReference type="Proteomes" id="UP000196521">
    <property type="component" value="Unassembled WGS sequence"/>
</dbReference>
<accession>A0A6J7ZHP8</accession>
<evidence type="ECO:0000313" key="2">
    <source>
        <dbReference type="Proteomes" id="UP000196521"/>
    </source>
</evidence>
<dbReference type="AlphaFoldDB" id="A0A6J7ZHP8"/>
<gene>
    <name evidence="1" type="ORF">PLAN_100551</name>
</gene>
<keyword evidence="2" id="KW-1185">Reference proteome</keyword>
<organism evidence="1 2">
    <name type="scientific">Planktothrix rubescens CCAP 1459/22</name>
    <dbReference type="NCBI Taxonomy" id="329571"/>
    <lineage>
        <taxon>Bacteria</taxon>
        <taxon>Bacillati</taxon>
        <taxon>Cyanobacteriota</taxon>
        <taxon>Cyanophyceae</taxon>
        <taxon>Oscillatoriophycideae</taxon>
        <taxon>Oscillatoriales</taxon>
        <taxon>Microcoleaceae</taxon>
        <taxon>Planktothrix</taxon>
    </lineage>
</organism>